<evidence type="ECO:0000313" key="5">
    <source>
        <dbReference type="Proteomes" id="UP000601435"/>
    </source>
</evidence>
<comment type="caution">
    <text evidence="4">The sequence shown here is derived from an EMBL/GenBank/DDBJ whole genome shotgun (WGS) entry which is preliminary data.</text>
</comment>
<feature type="region of interest" description="Disordered" evidence="2">
    <location>
        <begin position="24"/>
        <end position="52"/>
    </location>
</feature>
<keyword evidence="1" id="KW-0106">Calcium</keyword>
<organism evidence="4 5">
    <name type="scientific">Symbiodinium necroappetens</name>
    <dbReference type="NCBI Taxonomy" id="1628268"/>
    <lineage>
        <taxon>Eukaryota</taxon>
        <taxon>Sar</taxon>
        <taxon>Alveolata</taxon>
        <taxon>Dinophyceae</taxon>
        <taxon>Suessiales</taxon>
        <taxon>Symbiodiniaceae</taxon>
        <taxon>Symbiodinium</taxon>
    </lineage>
</organism>
<evidence type="ECO:0000256" key="1">
    <source>
        <dbReference type="ARBA" id="ARBA00022837"/>
    </source>
</evidence>
<feature type="domain" description="EF-hand" evidence="3">
    <location>
        <begin position="140"/>
        <end position="175"/>
    </location>
</feature>
<feature type="compositionally biased region" description="Polar residues" evidence="2">
    <location>
        <begin position="556"/>
        <end position="574"/>
    </location>
</feature>
<evidence type="ECO:0000313" key="4">
    <source>
        <dbReference type="EMBL" id="CAE7336572.1"/>
    </source>
</evidence>
<dbReference type="SUPFAM" id="SSF56672">
    <property type="entry name" value="DNA/RNA polymerases"/>
    <property type="match status" value="1"/>
</dbReference>
<dbReference type="GO" id="GO:0005509">
    <property type="term" value="F:calcium ion binding"/>
    <property type="evidence" value="ECO:0007669"/>
    <property type="project" value="InterPro"/>
</dbReference>
<evidence type="ECO:0000259" key="3">
    <source>
        <dbReference type="PROSITE" id="PS50222"/>
    </source>
</evidence>
<accession>A0A812P7D2</accession>
<dbReference type="InterPro" id="IPR043502">
    <property type="entry name" value="DNA/RNA_pol_sf"/>
</dbReference>
<proteinExistence type="predicted"/>
<feature type="compositionally biased region" description="Basic and acidic residues" evidence="2">
    <location>
        <begin position="520"/>
        <end position="549"/>
    </location>
</feature>
<sequence length="884" mass="96488">MSARDALSHKWFLEHLKDARSHGGQYLSDVQGSPMGTPQSNPSNGSAANPPSGYAERVVRFRGFNKWKQSALRVIANMLPENENNAAREFFLTLDNECRGQVPWATICEACGFEDIDDAPKEDVRFTELLAATFERKKGLSEKMLKAAYQNYDKSGDGKVSLRDLREGRLIGPLTAKDFKRISRDIGENQPDDVVDFDGFVKMLLGADLQRGVLQGTSFSADLFSRVLDYFCTGLIERWRASQHPAFLKFQLPHALLFADDILLFAATEKEMQSKLHALQLTLESIGLKLNLAKCSVLDNEDGTTPGVWGRKSCTPLQGVSHLLYLGVPLSYKATPLGQLGVSLAKLSSAFFGLRRLFDHPDTPVHEKLWLQKWGYGASEVDRLPPNYLYDRQLLLIGPLPCSGLYVQTITEQRVSFLRRCEVEVDLLSFCYLHPKQNDFSEAKYFESLPASPPPLPGNVEQGYAVWGLLDQQILMQVFTVLLTLLVVAVVRHITAWWNGPDKPKGAPKNVDTPSAEASDGPKRAMEETPKDDKQGILETPAKPDKSTVVDDQVPPKTTGTSTNPPAKTQTGPGTNAGGADKKPDGTGATDSKAKAAGVDPAPAPAVTPQALMQEIQAVHKLLKSGADGGTSQEMKKEMDNLRKDVTTIMKFLSSSDKDLKDLSGRISAMETVLGAVNARVCTLSSNLDIHAKATEAYLKEALKSISVMGGAAKTFHADTQVLIGAKHDNLEQGIKSCINKVTNCDYESHTALSKTLSDLSKQTYDMGQELLAALHFVQGEQGTMKDNLWQIANVLGDTVEQVRIIRDYCERPVPVNVQAAAPAAGMPPPPTYEPGIHGARQQLHLQTAIPLARGSGSTAASQTAPQVNIDMGDGRTINIPVHR</sequence>
<dbReference type="Proteomes" id="UP000601435">
    <property type="component" value="Unassembled WGS sequence"/>
</dbReference>
<name>A0A812P7D2_9DINO</name>
<dbReference type="SUPFAM" id="SSF47473">
    <property type="entry name" value="EF-hand"/>
    <property type="match status" value="1"/>
</dbReference>
<dbReference type="Gene3D" id="1.10.238.10">
    <property type="entry name" value="EF-hand"/>
    <property type="match status" value="2"/>
</dbReference>
<evidence type="ECO:0000256" key="2">
    <source>
        <dbReference type="SAM" id="MobiDB-lite"/>
    </source>
</evidence>
<feature type="compositionally biased region" description="Polar residues" evidence="2">
    <location>
        <begin position="28"/>
        <end position="49"/>
    </location>
</feature>
<protein>
    <submittedName>
        <fullName evidence="4">CPK4 protein</fullName>
    </submittedName>
</protein>
<dbReference type="PROSITE" id="PS50222">
    <property type="entry name" value="EF_HAND_2"/>
    <property type="match status" value="1"/>
</dbReference>
<dbReference type="PROSITE" id="PS00018">
    <property type="entry name" value="EF_HAND_1"/>
    <property type="match status" value="1"/>
</dbReference>
<dbReference type="EMBL" id="CAJNJA010014141">
    <property type="protein sequence ID" value="CAE7336572.1"/>
    <property type="molecule type" value="Genomic_DNA"/>
</dbReference>
<dbReference type="InterPro" id="IPR043128">
    <property type="entry name" value="Rev_trsase/Diguanyl_cyclase"/>
</dbReference>
<reference evidence="4" key="1">
    <citation type="submission" date="2021-02" db="EMBL/GenBank/DDBJ databases">
        <authorList>
            <person name="Dougan E. K."/>
            <person name="Rhodes N."/>
            <person name="Thang M."/>
            <person name="Chan C."/>
        </authorList>
    </citation>
    <scope>NUCLEOTIDE SEQUENCE</scope>
</reference>
<dbReference type="AlphaFoldDB" id="A0A812P7D2"/>
<dbReference type="InterPro" id="IPR018247">
    <property type="entry name" value="EF_Hand_1_Ca_BS"/>
</dbReference>
<gene>
    <name evidence="4" type="primary">CPK4</name>
    <name evidence="4" type="ORF">SNEC2469_LOCUS8608</name>
</gene>
<dbReference type="InterPro" id="IPR011992">
    <property type="entry name" value="EF-hand-dom_pair"/>
</dbReference>
<dbReference type="InterPro" id="IPR000477">
    <property type="entry name" value="RT_dom"/>
</dbReference>
<keyword evidence="5" id="KW-1185">Reference proteome</keyword>
<dbReference type="Gene3D" id="3.30.70.270">
    <property type="match status" value="1"/>
</dbReference>
<feature type="compositionally biased region" description="Low complexity" evidence="2">
    <location>
        <begin position="595"/>
        <end position="605"/>
    </location>
</feature>
<feature type="region of interest" description="Disordered" evidence="2">
    <location>
        <begin position="499"/>
        <end position="605"/>
    </location>
</feature>
<dbReference type="InterPro" id="IPR002048">
    <property type="entry name" value="EF_hand_dom"/>
</dbReference>
<dbReference type="OrthoDB" id="425600at2759"/>
<dbReference type="Pfam" id="PF00078">
    <property type="entry name" value="RVT_1"/>
    <property type="match status" value="1"/>
</dbReference>